<feature type="non-terminal residue" evidence="2">
    <location>
        <position position="185"/>
    </location>
</feature>
<dbReference type="InterPro" id="IPR051927">
    <property type="entry name" value="Zn_Chap_cDPG_Synth"/>
</dbReference>
<dbReference type="PANTHER" id="PTHR43603:SF1">
    <property type="entry name" value="ZINC-REGULATED GTPASE METALLOPROTEIN ACTIVATOR 1"/>
    <property type="match status" value="1"/>
</dbReference>
<gene>
    <name evidence="2" type="ORF">HaLaN_31852</name>
</gene>
<evidence type="ECO:0000313" key="2">
    <source>
        <dbReference type="EMBL" id="GFH32607.1"/>
    </source>
</evidence>
<sequence>MQDELFASFEQVLAMADKRGEPYASGVAEPQNIRDKFLEAAAEGHPLLDRIALDTLVDASTFVASFASRQPLAARPDLGDGGTLRPVVDLLVEQVECSDYVILNKVDLMAAGASSAPGVVGAELQPLEQLVAVVGSLNPLATVIPCSQARVPLDKVFGRHGASVVAKLNIEGQHRGAVAAVRSAE</sequence>
<evidence type="ECO:0000313" key="3">
    <source>
        <dbReference type="Proteomes" id="UP000485058"/>
    </source>
</evidence>
<dbReference type="PANTHER" id="PTHR43603">
    <property type="entry name" value="COBW DOMAIN-CONTAINING PROTEIN DDB_G0274527"/>
    <property type="match status" value="1"/>
</dbReference>
<organism evidence="2 3">
    <name type="scientific">Haematococcus lacustris</name>
    <name type="common">Green alga</name>
    <name type="synonym">Haematococcus pluvialis</name>
    <dbReference type="NCBI Taxonomy" id="44745"/>
    <lineage>
        <taxon>Eukaryota</taxon>
        <taxon>Viridiplantae</taxon>
        <taxon>Chlorophyta</taxon>
        <taxon>core chlorophytes</taxon>
        <taxon>Chlorophyceae</taxon>
        <taxon>CS clade</taxon>
        <taxon>Chlamydomonadales</taxon>
        <taxon>Haematococcaceae</taxon>
        <taxon>Haematococcus</taxon>
    </lineage>
</organism>
<dbReference type="EMBL" id="BLLF01006861">
    <property type="protein sequence ID" value="GFH32607.1"/>
    <property type="molecule type" value="Genomic_DNA"/>
</dbReference>
<dbReference type="AlphaFoldDB" id="A0A6A0AL93"/>
<feature type="domain" description="CobW/HypB/UreG nucleotide-binding" evidence="1">
    <location>
        <begin position="25"/>
        <end position="113"/>
    </location>
</feature>
<proteinExistence type="predicted"/>
<dbReference type="Pfam" id="PF02492">
    <property type="entry name" value="cobW"/>
    <property type="match status" value="1"/>
</dbReference>
<keyword evidence="3" id="KW-1185">Reference proteome</keyword>
<dbReference type="InterPro" id="IPR003495">
    <property type="entry name" value="CobW/HypB/UreG_nucleotide-bd"/>
</dbReference>
<protein>
    <submittedName>
        <fullName evidence="2">CobW C-terminal domain-containing protein</fullName>
    </submittedName>
</protein>
<comment type="caution">
    <text evidence="2">The sequence shown here is derived from an EMBL/GenBank/DDBJ whole genome shotgun (WGS) entry which is preliminary data.</text>
</comment>
<name>A0A6A0AL93_HAELA</name>
<dbReference type="Gene3D" id="3.40.50.300">
    <property type="entry name" value="P-loop containing nucleotide triphosphate hydrolases"/>
    <property type="match status" value="1"/>
</dbReference>
<accession>A0A6A0AL93</accession>
<reference evidence="2 3" key="1">
    <citation type="submission" date="2020-02" db="EMBL/GenBank/DDBJ databases">
        <title>Draft genome sequence of Haematococcus lacustris strain NIES-144.</title>
        <authorList>
            <person name="Morimoto D."/>
            <person name="Nakagawa S."/>
            <person name="Yoshida T."/>
            <person name="Sawayama S."/>
        </authorList>
    </citation>
    <scope>NUCLEOTIDE SEQUENCE [LARGE SCALE GENOMIC DNA]</scope>
    <source>
        <strain evidence="2 3">NIES-144</strain>
    </source>
</reference>
<dbReference type="InterPro" id="IPR027417">
    <property type="entry name" value="P-loop_NTPase"/>
</dbReference>
<dbReference type="Proteomes" id="UP000485058">
    <property type="component" value="Unassembled WGS sequence"/>
</dbReference>
<feature type="non-terminal residue" evidence="2">
    <location>
        <position position="1"/>
    </location>
</feature>
<evidence type="ECO:0000259" key="1">
    <source>
        <dbReference type="Pfam" id="PF02492"/>
    </source>
</evidence>